<protein>
    <submittedName>
        <fullName evidence="2">D,D-carboxypeptidase family protein</fullName>
        <ecNumber evidence="2">3.4.-.-</ecNumber>
    </submittedName>
</protein>
<dbReference type="InterPro" id="IPR052179">
    <property type="entry name" value="DD-CPase-like"/>
</dbReference>
<dbReference type="eggNOG" id="COG1876">
    <property type="taxonomic scope" value="Bacteria"/>
</dbReference>
<evidence type="ECO:0000313" key="2">
    <source>
        <dbReference type="EMBL" id="KFC80039.1"/>
    </source>
</evidence>
<keyword evidence="2" id="KW-0378">Hydrolase</keyword>
<dbReference type="InterPro" id="IPR003709">
    <property type="entry name" value="VanY-like_core_dom"/>
</dbReference>
<dbReference type="STRING" id="910964.GEAM_2558"/>
<accession>A0A085G8J4</accession>
<dbReference type="OrthoDB" id="9792074at2"/>
<keyword evidence="3" id="KW-1185">Reference proteome</keyword>
<evidence type="ECO:0000259" key="1">
    <source>
        <dbReference type="Pfam" id="PF02557"/>
    </source>
</evidence>
<keyword evidence="2" id="KW-0121">Carboxypeptidase</keyword>
<dbReference type="GO" id="GO:0006508">
    <property type="term" value="P:proteolysis"/>
    <property type="evidence" value="ECO:0007669"/>
    <property type="project" value="InterPro"/>
</dbReference>
<dbReference type="Pfam" id="PF02557">
    <property type="entry name" value="VanY"/>
    <property type="match status" value="1"/>
</dbReference>
<dbReference type="SUPFAM" id="SSF55166">
    <property type="entry name" value="Hedgehog/DD-peptidase"/>
    <property type="match status" value="1"/>
</dbReference>
<dbReference type="RefSeq" id="WP_034792076.1">
    <property type="nucleotide sequence ID" value="NZ_JMPJ01000061.1"/>
</dbReference>
<feature type="domain" description="D-alanyl-D-alanine carboxypeptidase-like core" evidence="1">
    <location>
        <begin position="23"/>
        <end position="178"/>
    </location>
</feature>
<evidence type="ECO:0000313" key="3">
    <source>
        <dbReference type="Proteomes" id="UP000028640"/>
    </source>
</evidence>
<name>A0A085G8J4_EWIA3</name>
<dbReference type="PANTHER" id="PTHR34385:SF1">
    <property type="entry name" value="PEPTIDOGLYCAN L-ALANYL-D-GLUTAMATE ENDOPEPTIDASE CWLK"/>
    <property type="match status" value="1"/>
</dbReference>
<sequence>MIDNLMLTGRSAAHLAPINEGPHRLQPEAVEAFTRMQDAARLAGFNLQPASTFRDFERQLAIWNGKFRGERPVLDKESRPVEVVSLSDAERCELILRWSALPGASRHHWGSDLDIYDPDLLPQGSKLQLEPWEYEAGGYFADLNQWLSDNMASFGFYRPYDIDRGGVAVEPWHLSYRPLAAQCETRLTPEVLIEAWRGQEVAGCDWVTNHLATIFPRFIAIPKQ</sequence>
<dbReference type="EC" id="3.4.-.-" evidence="2"/>
<proteinExistence type="predicted"/>
<keyword evidence="2" id="KW-0645">Protease</keyword>
<comment type="caution">
    <text evidence="2">The sequence shown here is derived from an EMBL/GenBank/DDBJ whole genome shotgun (WGS) entry which is preliminary data.</text>
</comment>
<organism evidence="2 3">
    <name type="scientific">Ewingella americana (strain ATCC 33852 / DSM 4580 / CCUG 14506 / JCM 5911 / LMG 7869 / NCTC 12157 / CDC 1468-78)</name>
    <dbReference type="NCBI Taxonomy" id="910964"/>
    <lineage>
        <taxon>Bacteria</taxon>
        <taxon>Pseudomonadati</taxon>
        <taxon>Pseudomonadota</taxon>
        <taxon>Gammaproteobacteria</taxon>
        <taxon>Enterobacterales</taxon>
        <taxon>Yersiniaceae</taxon>
        <taxon>Ewingella</taxon>
    </lineage>
</organism>
<reference evidence="2 3" key="1">
    <citation type="submission" date="2014-05" db="EMBL/GenBank/DDBJ databases">
        <title>ATOL: Assembling a taxonomically balanced genome-scale reconstruction of the evolutionary history of the Enterobacteriaceae.</title>
        <authorList>
            <person name="Plunkett G.III."/>
            <person name="Neeno-Eckwall E.C."/>
            <person name="Glasner J.D."/>
            <person name="Perna N.T."/>
        </authorList>
    </citation>
    <scope>NUCLEOTIDE SEQUENCE [LARGE SCALE GENOMIC DNA]</scope>
    <source>
        <strain evidence="2 3">ATCC 33852</strain>
    </source>
</reference>
<dbReference type="GO" id="GO:0004180">
    <property type="term" value="F:carboxypeptidase activity"/>
    <property type="evidence" value="ECO:0007669"/>
    <property type="project" value="UniProtKB-KW"/>
</dbReference>
<dbReference type="AlphaFoldDB" id="A0A085G8J4"/>
<dbReference type="Proteomes" id="UP000028640">
    <property type="component" value="Unassembled WGS sequence"/>
</dbReference>
<dbReference type="EMBL" id="JMPJ01000061">
    <property type="protein sequence ID" value="KFC80039.1"/>
    <property type="molecule type" value="Genomic_DNA"/>
</dbReference>
<gene>
    <name evidence="2" type="ORF">GEAM_2558</name>
</gene>
<dbReference type="PANTHER" id="PTHR34385">
    <property type="entry name" value="D-ALANYL-D-ALANINE CARBOXYPEPTIDASE"/>
    <property type="match status" value="1"/>
</dbReference>
<dbReference type="GeneID" id="78382777"/>
<dbReference type="InterPro" id="IPR009045">
    <property type="entry name" value="Zn_M74/Hedgehog-like"/>
</dbReference>
<dbReference type="CDD" id="cd14847">
    <property type="entry name" value="DD-carboxypeptidase_like"/>
    <property type="match status" value="1"/>
</dbReference>
<dbReference type="Gene3D" id="3.30.1380.10">
    <property type="match status" value="1"/>
</dbReference>